<organism evidence="8">
    <name type="scientific">Fopius arisanus</name>
    <dbReference type="NCBI Taxonomy" id="64838"/>
    <lineage>
        <taxon>Eukaryota</taxon>
        <taxon>Metazoa</taxon>
        <taxon>Ecdysozoa</taxon>
        <taxon>Arthropoda</taxon>
        <taxon>Hexapoda</taxon>
        <taxon>Insecta</taxon>
        <taxon>Pterygota</taxon>
        <taxon>Neoptera</taxon>
        <taxon>Endopterygota</taxon>
        <taxon>Hymenoptera</taxon>
        <taxon>Apocrita</taxon>
        <taxon>Ichneumonoidea</taxon>
        <taxon>Braconidae</taxon>
        <taxon>Opiinae</taxon>
        <taxon>Fopius</taxon>
    </lineage>
</organism>
<feature type="disulfide bond" evidence="6">
    <location>
        <begin position="151"/>
        <end position="183"/>
    </location>
</feature>
<name>A0A0C9RAA1_9HYME</name>
<dbReference type="EMBL" id="GBYB01003736">
    <property type="protein sequence ID" value="JAG73503.1"/>
    <property type="molecule type" value="Transcribed_RNA"/>
</dbReference>
<evidence type="ECO:0000313" key="10">
    <source>
        <dbReference type="RefSeq" id="XP_011306871.1"/>
    </source>
</evidence>
<dbReference type="OrthoDB" id="438211at2759"/>
<keyword evidence="6" id="KW-1015">Disulfide bond</keyword>
<comment type="subcellular location">
    <subcellularLocation>
        <location evidence="1 7">Membrane</location>
        <topology evidence="1 7">Multi-pass membrane protein</topology>
    </subcellularLocation>
</comment>
<evidence type="ECO:0000256" key="6">
    <source>
        <dbReference type="PIRSR" id="PIRSR002419-1"/>
    </source>
</evidence>
<dbReference type="CTD" id="39995"/>
<evidence type="ECO:0000256" key="3">
    <source>
        <dbReference type="ARBA" id="ARBA00022692"/>
    </source>
</evidence>
<dbReference type="AlphaFoldDB" id="A0A0C9RAA1"/>
<feature type="transmembrane region" description="Helical" evidence="7">
    <location>
        <begin position="61"/>
        <end position="82"/>
    </location>
</feature>
<evidence type="ECO:0000313" key="8">
    <source>
        <dbReference type="EMBL" id="JAG73503.1"/>
    </source>
</evidence>
<reference evidence="8" key="1">
    <citation type="submission" date="2015-01" db="EMBL/GenBank/DDBJ databases">
        <title>Transcriptome Assembly of Fopius arisanus.</title>
        <authorList>
            <person name="Geib S."/>
        </authorList>
    </citation>
    <scope>NUCLEOTIDE SEQUENCE</scope>
</reference>
<dbReference type="PRINTS" id="PR00259">
    <property type="entry name" value="TMFOUR"/>
</dbReference>
<accession>A0A0C9RAA1</accession>
<feature type="disulfide bond" evidence="6">
    <location>
        <begin position="152"/>
        <end position="171"/>
    </location>
</feature>
<evidence type="ECO:0000256" key="1">
    <source>
        <dbReference type="ARBA" id="ARBA00004141"/>
    </source>
</evidence>
<dbReference type="PANTHER" id="PTHR19282">
    <property type="entry name" value="TETRASPANIN"/>
    <property type="match status" value="1"/>
</dbReference>
<evidence type="ECO:0000256" key="7">
    <source>
        <dbReference type="RuleBase" id="RU361218"/>
    </source>
</evidence>
<dbReference type="InterPro" id="IPR000301">
    <property type="entry name" value="Tetraspanin_animals"/>
</dbReference>
<dbReference type="GO" id="GO:0005886">
    <property type="term" value="C:plasma membrane"/>
    <property type="evidence" value="ECO:0007669"/>
    <property type="project" value="TreeGrafter"/>
</dbReference>
<keyword evidence="5 7" id="KW-0472">Membrane</keyword>
<keyword evidence="3 7" id="KW-0812">Transmembrane</keyword>
<feature type="transmembrane region" description="Helical" evidence="7">
    <location>
        <begin position="214"/>
        <end position="237"/>
    </location>
</feature>
<reference evidence="10" key="2">
    <citation type="submission" date="2025-04" db="UniProtKB">
        <authorList>
            <consortium name="RefSeq"/>
        </authorList>
    </citation>
    <scope>IDENTIFICATION</scope>
    <source>
        <strain evidence="10">USDA-PBARC FA_bdor</strain>
        <tissue evidence="10">Whole organism</tissue>
    </source>
</reference>
<dbReference type="PIRSF" id="PIRSF002419">
    <property type="entry name" value="Tetraspanin"/>
    <property type="match status" value="1"/>
</dbReference>
<gene>
    <name evidence="8" type="primary">Tspan11_0</name>
    <name evidence="10" type="synonym">Tsp74F</name>
    <name evidence="8" type="ORF">g.9689</name>
</gene>
<keyword evidence="9" id="KW-1185">Reference proteome</keyword>
<dbReference type="PANTHER" id="PTHR19282:SF527">
    <property type="entry name" value="TETRASPANIN"/>
    <property type="match status" value="1"/>
</dbReference>
<evidence type="ECO:0000256" key="4">
    <source>
        <dbReference type="ARBA" id="ARBA00022989"/>
    </source>
</evidence>
<feature type="transmembrane region" description="Helical" evidence="7">
    <location>
        <begin position="20"/>
        <end position="41"/>
    </location>
</feature>
<dbReference type="RefSeq" id="XP_011306871.1">
    <property type="nucleotide sequence ID" value="XM_011308569.1"/>
</dbReference>
<sequence length="241" mass="26591">MGYGTEMSGCGRFMKYSLFFANFVIFIGGCVIAGLAVWAMIDKIPYLSDIVGNNLLTGAVYVLLAGGIVVAIVAFFGCIGASREVKCMLLTYFIIVLILFVTILIGGVLAYVFRGKLHGKVEMEMKNSMALYDNKQYMREAWDATQISLRCCGTKSFRDWGIIGLRLPRSCCREVRPGEYFHCNATPETPNQSNTYTNGCLTTAENNLEMHTKIIGVAGIAVAILMLFGLIFSCALFRKIE</sequence>
<evidence type="ECO:0000256" key="5">
    <source>
        <dbReference type="ARBA" id="ARBA00023136"/>
    </source>
</evidence>
<protein>
    <recommendedName>
        <fullName evidence="7">Tetraspanin</fullName>
    </recommendedName>
</protein>
<dbReference type="Proteomes" id="UP000694866">
    <property type="component" value="Unplaced"/>
</dbReference>
<dbReference type="KEGG" id="fas:105268756"/>
<dbReference type="SUPFAM" id="SSF48652">
    <property type="entry name" value="Tetraspanin"/>
    <property type="match status" value="1"/>
</dbReference>
<dbReference type="GeneID" id="105268756"/>
<evidence type="ECO:0000313" key="9">
    <source>
        <dbReference type="Proteomes" id="UP000694866"/>
    </source>
</evidence>
<dbReference type="Gene3D" id="1.10.1450.10">
    <property type="entry name" value="Tetraspanin"/>
    <property type="match status" value="1"/>
</dbReference>
<evidence type="ECO:0000256" key="2">
    <source>
        <dbReference type="ARBA" id="ARBA00006840"/>
    </source>
</evidence>
<dbReference type="InterPro" id="IPR018499">
    <property type="entry name" value="Tetraspanin/Peripherin"/>
</dbReference>
<keyword evidence="4 7" id="KW-1133">Transmembrane helix</keyword>
<dbReference type="Pfam" id="PF00335">
    <property type="entry name" value="Tetraspanin"/>
    <property type="match status" value="1"/>
</dbReference>
<accession>A0A9R1U4K3</accession>
<feature type="transmembrane region" description="Helical" evidence="7">
    <location>
        <begin position="89"/>
        <end position="113"/>
    </location>
</feature>
<comment type="similarity">
    <text evidence="2 7">Belongs to the tetraspanin (TM4SF) family.</text>
</comment>
<dbReference type="CDD" id="cd03127">
    <property type="entry name" value="tetraspanin_LEL"/>
    <property type="match status" value="1"/>
</dbReference>
<dbReference type="InterPro" id="IPR008952">
    <property type="entry name" value="Tetraspanin_EC2_sf"/>
</dbReference>
<proteinExistence type="inferred from homology"/>